<keyword evidence="1" id="KW-0732">Signal</keyword>
<dbReference type="InterPro" id="IPR011990">
    <property type="entry name" value="TPR-like_helical_dom_sf"/>
</dbReference>
<accession>A0ABQ6BW12</accession>
<keyword evidence="3" id="KW-1185">Reference proteome</keyword>
<dbReference type="Proteomes" id="UP001156836">
    <property type="component" value="Unassembled WGS sequence"/>
</dbReference>
<reference evidence="3" key="1">
    <citation type="journal article" date="2019" name="Int. J. Syst. Evol. Microbiol.">
        <title>The Global Catalogue of Microorganisms (GCM) 10K type strain sequencing project: providing services to taxonomists for standard genome sequencing and annotation.</title>
        <authorList>
            <consortium name="The Broad Institute Genomics Platform"/>
            <consortium name="The Broad Institute Genome Sequencing Center for Infectious Disease"/>
            <person name="Wu L."/>
            <person name="Ma J."/>
        </authorList>
    </citation>
    <scope>NUCLEOTIDE SEQUENCE [LARGE SCALE GENOMIC DNA]</scope>
    <source>
        <strain evidence="3">NBRC 104970</strain>
    </source>
</reference>
<evidence type="ECO:0000313" key="2">
    <source>
        <dbReference type="EMBL" id="GLS05637.1"/>
    </source>
</evidence>
<gene>
    <name evidence="2" type="ORF">GCM10007860_27940</name>
</gene>
<feature type="signal peptide" evidence="1">
    <location>
        <begin position="1"/>
        <end position="18"/>
    </location>
</feature>
<evidence type="ECO:0008006" key="4">
    <source>
        <dbReference type="Google" id="ProtNLM"/>
    </source>
</evidence>
<feature type="chain" id="PRO_5045710001" description="Sel1 repeat family protein" evidence="1">
    <location>
        <begin position="19"/>
        <end position="289"/>
    </location>
</feature>
<evidence type="ECO:0000313" key="3">
    <source>
        <dbReference type="Proteomes" id="UP001156836"/>
    </source>
</evidence>
<name>A0ABQ6BW12_9NEIS</name>
<sequence>MKRIASVMLLVWAAGAAASEGMVERAVEKRDFDLAFAVASADVADGSATDYTRLILAQLYLQGQGGKPDAAAAEQVLRPMAVKGNPEAQFLLAGALMARSAEQLMGADGRVDRAKLKAQAAKPGSQRPLEREAAEWMMKSARQGQERAVNIIVTELGNLASGLTARQRAEWFERGGKAEWAEAMALGESLPSLRQRRQALFDPKVQDILRAQAHAAECDDENLDLSATRIDGEVKGADYLVLQLEPPLNYTLLAGTWHETWTATACGKPFSVGLTFKADGLGGVTYEVD</sequence>
<protein>
    <recommendedName>
        <fullName evidence="4">Sel1 repeat family protein</fullName>
    </recommendedName>
</protein>
<evidence type="ECO:0000256" key="1">
    <source>
        <dbReference type="SAM" id="SignalP"/>
    </source>
</evidence>
<dbReference type="RefSeq" id="WP_157236198.1">
    <property type="nucleotide sequence ID" value="NZ_BSOZ01000056.1"/>
</dbReference>
<proteinExistence type="predicted"/>
<dbReference type="EMBL" id="BSOZ01000056">
    <property type="protein sequence ID" value="GLS05637.1"/>
    <property type="molecule type" value="Genomic_DNA"/>
</dbReference>
<organism evidence="2 3">
    <name type="scientific">Chitiniphilus shinanonensis</name>
    <dbReference type="NCBI Taxonomy" id="553088"/>
    <lineage>
        <taxon>Bacteria</taxon>
        <taxon>Pseudomonadati</taxon>
        <taxon>Pseudomonadota</taxon>
        <taxon>Betaproteobacteria</taxon>
        <taxon>Neisseriales</taxon>
        <taxon>Chitinibacteraceae</taxon>
        <taxon>Chitiniphilus</taxon>
    </lineage>
</organism>
<dbReference type="Gene3D" id="1.25.40.10">
    <property type="entry name" value="Tetratricopeptide repeat domain"/>
    <property type="match status" value="1"/>
</dbReference>
<comment type="caution">
    <text evidence="2">The sequence shown here is derived from an EMBL/GenBank/DDBJ whole genome shotgun (WGS) entry which is preliminary data.</text>
</comment>